<dbReference type="InterPro" id="IPR019449">
    <property type="entry name" value="FMP27_WPPW_RBG"/>
</dbReference>
<feature type="coiled-coil region" evidence="1">
    <location>
        <begin position="1159"/>
        <end position="1186"/>
    </location>
</feature>
<reference evidence="6" key="2">
    <citation type="submission" date="2009-11" db="EMBL/GenBank/DDBJ databases">
        <title>The Genome Sequence of Allomyces macrogynus strain ATCC 38327.</title>
        <authorList>
            <consortium name="The Broad Institute Genome Sequencing Platform"/>
            <person name="Russ C."/>
            <person name="Cuomo C."/>
            <person name="Shea T."/>
            <person name="Young S.K."/>
            <person name="Zeng Q."/>
            <person name="Koehrsen M."/>
            <person name="Haas B."/>
            <person name="Borodovsky M."/>
            <person name="Guigo R."/>
            <person name="Alvarado L."/>
            <person name="Berlin A."/>
            <person name="Borenstein D."/>
            <person name="Chen Z."/>
            <person name="Engels R."/>
            <person name="Freedman E."/>
            <person name="Gellesch M."/>
            <person name="Goldberg J."/>
            <person name="Griggs A."/>
            <person name="Gujja S."/>
            <person name="Heiman D."/>
            <person name="Hepburn T."/>
            <person name="Howarth C."/>
            <person name="Jen D."/>
            <person name="Larson L."/>
            <person name="Lewis B."/>
            <person name="Mehta T."/>
            <person name="Park D."/>
            <person name="Pearson M."/>
            <person name="Roberts A."/>
            <person name="Saif S."/>
            <person name="Shenoy N."/>
            <person name="Sisk P."/>
            <person name="Stolte C."/>
            <person name="Sykes S."/>
            <person name="Walk T."/>
            <person name="White J."/>
            <person name="Yandava C."/>
            <person name="Burger G."/>
            <person name="Gray M.W."/>
            <person name="Holland P.W.H."/>
            <person name="King N."/>
            <person name="Lang F.B.F."/>
            <person name="Roger A.J."/>
            <person name="Ruiz-Trillo I."/>
            <person name="Lander E."/>
            <person name="Nusbaum C."/>
        </authorList>
    </citation>
    <scope>NUCLEOTIDE SEQUENCE [LARGE SCALE GENOMIC DNA]</scope>
    <source>
        <strain evidence="6">ATCC 38327</strain>
    </source>
</reference>
<evidence type="ECO:0000313" key="6">
    <source>
        <dbReference type="Proteomes" id="UP000054350"/>
    </source>
</evidence>
<dbReference type="PANTHER" id="PTHR15678">
    <property type="entry name" value="ANTIGEN MLAA-22-RELATED"/>
    <property type="match status" value="1"/>
</dbReference>
<dbReference type="InterPro" id="IPR019441">
    <property type="entry name" value="FMP27/BLTP2/Hobbit_GFWDK_RBG"/>
</dbReference>
<evidence type="ECO:0000259" key="3">
    <source>
        <dbReference type="SMART" id="SM01214"/>
    </source>
</evidence>
<evidence type="ECO:0000259" key="4">
    <source>
        <dbReference type="SMART" id="SM01216"/>
    </source>
</evidence>
<dbReference type="SMART" id="SM01214">
    <property type="entry name" value="Fmp27_GFWDK"/>
    <property type="match status" value="1"/>
</dbReference>
<organism evidence="5 6">
    <name type="scientific">Allomyces macrogynus (strain ATCC 38327)</name>
    <name type="common">Allomyces javanicus var. macrogynus</name>
    <dbReference type="NCBI Taxonomy" id="578462"/>
    <lineage>
        <taxon>Eukaryota</taxon>
        <taxon>Fungi</taxon>
        <taxon>Fungi incertae sedis</taxon>
        <taxon>Blastocladiomycota</taxon>
        <taxon>Blastocladiomycetes</taxon>
        <taxon>Blastocladiales</taxon>
        <taxon>Blastocladiaceae</taxon>
        <taxon>Allomyces</taxon>
    </lineage>
</organism>
<feature type="domain" description="FMP27 WPPW motif-containing RBG unit" evidence="4">
    <location>
        <begin position="958"/>
        <end position="1364"/>
    </location>
</feature>
<dbReference type="InterPro" id="IPR045167">
    <property type="entry name" value="Hobbit"/>
</dbReference>
<evidence type="ECO:0000313" key="5">
    <source>
        <dbReference type="EMBL" id="KNE63942.1"/>
    </source>
</evidence>
<dbReference type="SMART" id="SM01216">
    <property type="entry name" value="Fmp27_WPPW"/>
    <property type="match status" value="1"/>
</dbReference>
<feature type="region of interest" description="Disordered" evidence="2">
    <location>
        <begin position="1801"/>
        <end position="1827"/>
    </location>
</feature>
<accession>A0A0L0SN62</accession>
<dbReference type="Proteomes" id="UP000054350">
    <property type="component" value="Unassembled WGS sequence"/>
</dbReference>
<feature type="compositionally biased region" description="Low complexity" evidence="2">
    <location>
        <begin position="1996"/>
        <end position="2015"/>
    </location>
</feature>
<feature type="domain" description="FMP27/BLTP2/Hobbit GFWDK motif-containing RBG unit" evidence="3">
    <location>
        <begin position="566"/>
        <end position="708"/>
    </location>
</feature>
<keyword evidence="6" id="KW-1185">Reference proteome</keyword>
<dbReference type="PANTHER" id="PTHR15678:SF6">
    <property type="entry name" value="BRIDGE-LIKE LIPID TRANSFER PROTEIN FAMILY MEMBER 2"/>
    <property type="match status" value="1"/>
</dbReference>
<dbReference type="OMA" id="DQETHIC"/>
<protein>
    <submittedName>
        <fullName evidence="5">Uncharacterized protein</fullName>
    </submittedName>
</protein>
<feature type="region of interest" description="Disordered" evidence="2">
    <location>
        <begin position="854"/>
        <end position="874"/>
    </location>
</feature>
<reference evidence="5 6" key="1">
    <citation type="submission" date="2009-11" db="EMBL/GenBank/DDBJ databases">
        <title>Annotation of Allomyces macrogynus ATCC 38327.</title>
        <authorList>
            <consortium name="The Broad Institute Genome Sequencing Platform"/>
            <person name="Russ C."/>
            <person name="Cuomo C."/>
            <person name="Burger G."/>
            <person name="Gray M.W."/>
            <person name="Holland P.W.H."/>
            <person name="King N."/>
            <person name="Lang F.B.F."/>
            <person name="Roger A.J."/>
            <person name="Ruiz-Trillo I."/>
            <person name="Young S.K."/>
            <person name="Zeng Q."/>
            <person name="Gargeya S."/>
            <person name="Fitzgerald M."/>
            <person name="Haas B."/>
            <person name="Abouelleil A."/>
            <person name="Alvarado L."/>
            <person name="Arachchi H.M."/>
            <person name="Berlin A."/>
            <person name="Chapman S.B."/>
            <person name="Gearin G."/>
            <person name="Goldberg J."/>
            <person name="Griggs A."/>
            <person name="Gujja S."/>
            <person name="Hansen M."/>
            <person name="Heiman D."/>
            <person name="Howarth C."/>
            <person name="Larimer J."/>
            <person name="Lui A."/>
            <person name="MacDonald P.J.P."/>
            <person name="McCowen C."/>
            <person name="Montmayeur A."/>
            <person name="Murphy C."/>
            <person name="Neiman D."/>
            <person name="Pearson M."/>
            <person name="Priest M."/>
            <person name="Roberts A."/>
            <person name="Saif S."/>
            <person name="Shea T."/>
            <person name="Sisk P."/>
            <person name="Stolte C."/>
            <person name="Sykes S."/>
            <person name="Wortman J."/>
            <person name="Nusbaum C."/>
            <person name="Birren B."/>
        </authorList>
    </citation>
    <scope>NUCLEOTIDE SEQUENCE [LARGE SCALE GENOMIC DNA]</scope>
    <source>
        <strain evidence="5 6">ATCC 38327</strain>
    </source>
</reference>
<dbReference type="eggNOG" id="KOG1910">
    <property type="taxonomic scope" value="Eukaryota"/>
</dbReference>
<dbReference type="VEuPathDB" id="FungiDB:AMAG_09006"/>
<proteinExistence type="predicted"/>
<feature type="region of interest" description="Disordered" evidence="2">
    <location>
        <begin position="1970"/>
        <end position="2040"/>
    </location>
</feature>
<name>A0A0L0SN62_ALLM3</name>
<sequence>MDLAQRFAVATPPPLTARTAVASPIISPMTANSSSGIGAAIGAMSVRTTAQITATQVAIRVLADDAATYPGPAAAAPMTQRVDLTVDSCAVGYSQKRPACGARGAFDAAVQSPAPASAVPAGATAGETAVGRTVRVDEVVIDCDGVRVTRYGAGPAMPSEPVLVAPHMVVEHKSHTRQVLAAQDTLPSLHYAASTSVQLDEHVDVWFAIPMHQFAMTVLRHLRPVMDHARSRTPPTDRAAAARRVSITSLTTKTAASATTDVHAVGATVTLVLPDQVRLVVRMPDIHAAVRSDNGSGARMPAASVTVQKIEVLATKSRTTLAQQQCAQYATFSVPELSAQDALFSLGAMHRVECTLAPPSVGTAPGVAGSAGCLTVAAKELVLQVPYGYYIKDVIENIAVFVKLVKPPKSRTGGDDEDEFDVPVRVMLDQVAFTVEDDPFEAKLGQIFRNGKDLQRSRLERERELAKTLAEAPGIDQVPFWAALHAFHAAEWTRVMVSAAESAVHLISLRMEAVDIYLTPPSLMSPTLATTCHLIDKATPSVAEFDFTMARDVSMRFRSLGVHIRDYPLPLASLPASDRAGTHHMLHGLVILAEPVAPPASTCVLAVPVDNFGETLTLLVAKAMAPIKCYATMSLDLESPLSCHWGPAVEPALADLSRVADEFTEPSLDPSEPIPWWDKIRWLVHGKLRIEAPAIHVHVLGSRNPYYNRLAGDGSDGVVVSSRSNVKLTVSSAAAATWTCDELEVAIVQPRVTPASLRPTSAMAAAGGGGTDRTHDAWGTQYAQHDRDVVMSLQGNVAVSLEPIFECLRPAASHHDVYLVAPEHVPPASAALHDSFLHFRSLSMAIVASIQCDSASPTRPGTAGTTGDGGSPGTPMFHTFTFSPRVEKYVADMIEFNVQNKPVAMRRGALFPLSTPKYSAKKFSLFLSRVALRVTLAPLLVTLWHQERAILNPDDAIGLRAVVGRGSIDFHCARFRSHDTHLSPPPWYIDTSDVDFADVEIRSVVLTTRPSTLVGNSQYTAYEANETVQVRFANHFLTMGVQSMPFFWTPKLAYCRKSDVDYGRESSFGRDINKVQLQLLHEYLAHAAIDRQGRRIVEYRISQLESNDLFHVDQDDYVHSFVIHNSRLLWDEDVRNSVFKLVDLHQRSSLLSYYLSTTSLRILRELENLVREQEQQQQQQQFQQQQQQHLAESQEALHLARILQPAMQRSFIRSISQEQLAMVDEERWQPILTKLLGDGNASATDLTAAAGGTLNRRASMASGFSPAEEVVKFLMIQFLNPQIKLCTPKADDSPDGSCFVTTENTMVTQHDVLVNGNLVKTVTHAEISDANFDISATQESALALGLVAPYLAPACALWIPLEFILTPGANVLSPTLDLADAGGWNSGGTPSSSSAGAADHRLPPGFKRVITRASTRVHHQKLNPAISAKPWESDLGLTEEQDTWQLELTDFVIATDALAYSVLLSVIAKLLIYRDPTRSQHQEKLETILLAVQADDVRVLMASITALRQEIMDLRLALHYDVAILEAGHPDVDGTSRWGEILARATEIQDHLLVVMDAFKIIYRSQSRQERVRGANAGAGMRSAGVSYDRLNQQPSTALGGANAHPIYQTTIKAGDVVWYMLQSETQAPFLQLRLSHVLFTLLDFTDQSRKFQLLIDRVTGSNLLPNPVFETVVDVFHDVATSNNVVLPPVIDVGMQKMVRVYWHELAPVAGIALVEHFEVNLAPLKFSMTYELGRRIVNFIFPLRAKSSTTNAANAGSNLGSANASSEAAAGLASTTSSSGSGGGSGAARSDVVETASIMSSAARRKRSRDMSRSTSTDALHQMKSRASQNRTFVYIKMPSVALCISYRGNKEKNIEDINDFVLTMPTLEYRNRTWTWLEFLTQVKKDVFFAVLGHTGQLLRAKVFPSRSTSTTPQPVPTAIVSTASPTMTISVMPAVTESLPLSTDPDDGTASIYTDMSATTSTLRLSPNFVSRSPGVSREDLQAGSSLPQGASPRGSPKSSRPRLLGNLLGLRRNEPKQAPAVDPDEVKRRLLFGPQ</sequence>
<dbReference type="Pfam" id="PF10344">
    <property type="entry name" value="Hobbit"/>
    <property type="match status" value="1"/>
</dbReference>
<keyword evidence="1" id="KW-0175">Coiled coil</keyword>
<dbReference type="OrthoDB" id="1562405at2759"/>
<gene>
    <name evidence="5" type="ORF">AMAG_09006</name>
</gene>
<evidence type="ECO:0000256" key="1">
    <source>
        <dbReference type="SAM" id="Coils"/>
    </source>
</evidence>
<dbReference type="EMBL" id="GG745343">
    <property type="protein sequence ID" value="KNE63942.1"/>
    <property type="molecule type" value="Genomic_DNA"/>
</dbReference>
<evidence type="ECO:0000256" key="2">
    <source>
        <dbReference type="SAM" id="MobiDB-lite"/>
    </source>
</evidence>
<dbReference type="STRING" id="578462.A0A0L0SN62"/>